<feature type="compositionally biased region" description="Basic and acidic residues" evidence="7">
    <location>
        <begin position="391"/>
        <end position="403"/>
    </location>
</feature>
<comment type="similarity">
    <text evidence="6">Belongs to the MDM10 family.</text>
</comment>
<evidence type="ECO:0000313" key="9">
    <source>
        <dbReference type="Proteomes" id="UP001222932"/>
    </source>
</evidence>
<evidence type="ECO:0000256" key="5">
    <source>
        <dbReference type="ARBA" id="ARBA00023136"/>
    </source>
</evidence>
<dbReference type="GO" id="GO:0051654">
    <property type="term" value="P:establishment of mitochondrion localization"/>
    <property type="evidence" value="ECO:0007669"/>
    <property type="project" value="TreeGrafter"/>
</dbReference>
<reference evidence="8" key="1">
    <citation type="journal article" date="2023" name="BMC Genomics">
        <title>Chromosome-level genome assemblies of Cutaneotrichosporon spp. (Trichosporonales, Basidiomycota) reveal imbalanced evolution between nucleotide sequences and chromosome synteny.</title>
        <authorList>
            <person name="Kobayashi Y."/>
            <person name="Kayamori A."/>
            <person name="Aoki K."/>
            <person name="Shiwa Y."/>
            <person name="Matsutani M."/>
            <person name="Fujita N."/>
            <person name="Sugita T."/>
            <person name="Iwasaki W."/>
            <person name="Tanaka N."/>
            <person name="Takashima M."/>
        </authorList>
    </citation>
    <scope>NUCLEOTIDE SEQUENCE</scope>
    <source>
        <strain evidence="8">HIS016</strain>
    </source>
</reference>
<dbReference type="InterPro" id="IPR023614">
    <property type="entry name" value="Porin_dom_sf"/>
</dbReference>
<dbReference type="GO" id="GO:0015914">
    <property type="term" value="P:phospholipid transport"/>
    <property type="evidence" value="ECO:0007669"/>
    <property type="project" value="TreeGrafter"/>
</dbReference>
<dbReference type="GO" id="GO:0070096">
    <property type="term" value="P:mitochondrial outer membrane translocase complex assembly"/>
    <property type="evidence" value="ECO:0007669"/>
    <property type="project" value="UniProtKB-UniRule"/>
</dbReference>
<evidence type="ECO:0000313" key="8">
    <source>
        <dbReference type="EMBL" id="GMK56002.1"/>
    </source>
</evidence>
<evidence type="ECO:0000256" key="6">
    <source>
        <dbReference type="HAMAP-Rule" id="MF_03102"/>
    </source>
</evidence>
<comment type="function">
    <text evidence="6">Component of the ERMES/MDM complex, which serves as a molecular tether to connect the endoplasmic reticulum and mitochondria. Components of this complex are involved in the control of mitochondrial shape and protein biogenesis and may function in phospholipid exchange. MDM10 is involved in the late assembly steps of the general translocase of the mitochondrial outer membrane (TOM complex). Functions in the TOM40-specific route of the assembly of outer membrane beta-barrel proteins, including the association of TOM40 with the receptor TOM22 and small TOM proteins. Can associate with the SAM(core) complex as well as the MDM12-MMM1 complex, both involved in late steps of the major beta-barrel assembly pathway, that is responsible for biogenesis of all outer membrane beta-barrel proteins. May act as a switch that shuttles between both complexes and channels precursor proteins into the TOM40-specific pathway. Plays a role in mitochondrial morphology and in the inheritance of mitochondria.</text>
</comment>
<dbReference type="Proteomes" id="UP001222932">
    <property type="component" value="Unassembled WGS sequence"/>
</dbReference>
<dbReference type="InterPro" id="IPR027539">
    <property type="entry name" value="Mdm10"/>
</dbReference>
<accession>A0AAD3YBK2</accession>
<evidence type="ECO:0000256" key="3">
    <source>
        <dbReference type="ARBA" id="ARBA00022787"/>
    </source>
</evidence>
<comment type="subcellular location">
    <subcellularLocation>
        <location evidence="6">Mitochondrion outer membrane</location>
        <topology evidence="6">Multi-pass membrane protein</topology>
    </subcellularLocation>
    <text evidence="6">The ERMES/MDM complex localizes to a few discrete foci (around 10 per single cell), that represent mitochondria-endoplasmic reticulum junctions. These foci are often found next to mtDNA nucleoids.</text>
</comment>
<reference evidence="8" key="2">
    <citation type="submission" date="2023-06" db="EMBL/GenBank/DDBJ databases">
        <authorList>
            <person name="Kobayashi Y."/>
            <person name="Kayamori A."/>
            <person name="Aoki K."/>
            <person name="Shiwa Y."/>
            <person name="Fujita N."/>
            <person name="Sugita T."/>
            <person name="Iwasaki W."/>
            <person name="Tanaka N."/>
            <person name="Takashima M."/>
        </authorList>
    </citation>
    <scope>NUCLEOTIDE SEQUENCE</scope>
    <source>
        <strain evidence="8">HIS016</strain>
    </source>
</reference>
<proteinExistence type="inferred from homology"/>
<dbReference type="GO" id="GO:1990456">
    <property type="term" value="P:mitochondrion-endoplasmic reticulum membrane tethering"/>
    <property type="evidence" value="ECO:0007669"/>
    <property type="project" value="UniProtKB-UniRule"/>
</dbReference>
<dbReference type="EMBL" id="BTCM01000002">
    <property type="protein sequence ID" value="GMK56002.1"/>
    <property type="molecule type" value="Genomic_DNA"/>
</dbReference>
<evidence type="ECO:0000256" key="7">
    <source>
        <dbReference type="SAM" id="MobiDB-lite"/>
    </source>
</evidence>
<sequence>MLPFSTLLLRSYYEATGWNEDNLYSNITRSSAALLDFAVPNSLVLQLAKAPTPIFFTSYALDALPQLNGSLSYITTSQPLAVRLPPSSLTQIGPSSTMPFRDVVDRFRHYPPPKRPQGKPEVWLGGRRVEGRDFLFYSRMHLPTLHLSGLAVTRLSSTVQAHIAFVHQPQRVRLRPPTKKATVLPTSPPQPPPNLLVALQHDTGTYSGEYMYSAADEMFGLRGLYNFGKDKLDARGRFSAGAEVYLSVKQRSAGISTGVRYTSLPTPGQAPTTITLLYNPLIGALSASYAAQVSPHMSMATRFGVNVNSYESDFAIGAEWWIGRPGRQRELELSPDALALMAQHAAIGGRLRDEPAVSEPDPEPVQGQGSGNVHVRAPEASGPSGAMGEMGRSRTDAAAHEVQGDSAQLEAQARRDGRVLDDPDERDGVLKARLSGNWSLALLYEARIRTCLVSVGLVSDVFGGTGRALRGVGLEVQYYS</sequence>
<dbReference type="Pfam" id="PF12519">
    <property type="entry name" value="MDM10"/>
    <property type="match status" value="1"/>
</dbReference>
<keyword evidence="9" id="KW-1185">Reference proteome</keyword>
<dbReference type="AlphaFoldDB" id="A0AAD3YBK2"/>
<dbReference type="GO" id="GO:0001401">
    <property type="term" value="C:SAM complex"/>
    <property type="evidence" value="ECO:0007669"/>
    <property type="project" value="TreeGrafter"/>
</dbReference>
<keyword evidence="2 6" id="KW-0812">Transmembrane</keyword>
<evidence type="ECO:0000256" key="1">
    <source>
        <dbReference type="ARBA" id="ARBA00022452"/>
    </source>
</evidence>
<evidence type="ECO:0000256" key="4">
    <source>
        <dbReference type="ARBA" id="ARBA00023128"/>
    </source>
</evidence>
<protein>
    <recommendedName>
        <fullName evidence="6">Mitochondrial distribution and morphology protein 10</fullName>
    </recommendedName>
    <alternativeName>
        <fullName evidence="6">Mitochondrial inheritance component MDM10</fullName>
    </alternativeName>
</protein>
<keyword evidence="3 6" id="KW-1000">Mitochondrion outer membrane</keyword>
<keyword evidence="5 6" id="KW-0472">Membrane</keyword>
<keyword evidence="1 6" id="KW-1134">Transmembrane beta strand</keyword>
<name>A0AAD3YBK2_9TREE</name>
<gene>
    <name evidence="6 8" type="primary">MDM10</name>
    <name evidence="8" type="ORF">CspeluHIS016_0210580</name>
</gene>
<keyword evidence="4 6" id="KW-0496">Mitochondrion</keyword>
<dbReference type="HAMAP" id="MF_03102">
    <property type="entry name" value="Mdm10"/>
    <property type="match status" value="1"/>
</dbReference>
<dbReference type="GO" id="GO:0045040">
    <property type="term" value="P:protein insertion into mitochondrial outer membrane"/>
    <property type="evidence" value="ECO:0007669"/>
    <property type="project" value="UniProtKB-UniRule"/>
</dbReference>
<dbReference type="Gene3D" id="2.40.160.10">
    <property type="entry name" value="Porin"/>
    <property type="match status" value="1"/>
</dbReference>
<dbReference type="PANTHER" id="PTHR28035">
    <property type="entry name" value="MITOCHONDRIAL DISTRIBUTION AND MORPHOLOGY PROTEIN 10"/>
    <property type="match status" value="1"/>
</dbReference>
<comment type="domain">
    <text evidence="6">Lacks alpha-helical transmembrane segments, suggesting that it resides in the membrane via beta-sheet conformations similar to those predicted for other outer membrane proteins and porin.</text>
</comment>
<evidence type="ECO:0000256" key="2">
    <source>
        <dbReference type="ARBA" id="ARBA00022692"/>
    </source>
</evidence>
<comment type="caution">
    <text evidence="8">The sequence shown here is derived from an EMBL/GenBank/DDBJ whole genome shotgun (WGS) entry which is preliminary data.</text>
</comment>
<organism evidence="8 9">
    <name type="scientific">Cutaneotrichosporon spelunceum</name>
    <dbReference type="NCBI Taxonomy" id="1672016"/>
    <lineage>
        <taxon>Eukaryota</taxon>
        <taxon>Fungi</taxon>
        <taxon>Dikarya</taxon>
        <taxon>Basidiomycota</taxon>
        <taxon>Agaricomycotina</taxon>
        <taxon>Tremellomycetes</taxon>
        <taxon>Trichosporonales</taxon>
        <taxon>Trichosporonaceae</taxon>
        <taxon>Cutaneotrichosporon</taxon>
    </lineage>
</organism>
<dbReference type="GO" id="GO:0032865">
    <property type="term" value="C:ERMES complex"/>
    <property type="evidence" value="ECO:0007669"/>
    <property type="project" value="UniProtKB-UniRule"/>
</dbReference>
<dbReference type="PANTHER" id="PTHR28035:SF1">
    <property type="entry name" value="MITOCHONDRIAL DISTRIBUTION AND MORPHOLOGY PROTEIN 10"/>
    <property type="match status" value="1"/>
</dbReference>
<feature type="region of interest" description="Disordered" evidence="7">
    <location>
        <begin position="352"/>
        <end position="424"/>
    </location>
</feature>
<feature type="compositionally biased region" description="Basic and acidic residues" evidence="7">
    <location>
        <begin position="412"/>
        <end position="424"/>
    </location>
</feature>
<comment type="subunit">
    <text evidence="6">Component of the ER-mitochondria encounter structure (ERMES) or MDM complex, composed of MMM1, MDM10, MDM12 and MDM34. Associates with the mitochondrial outer membrane sorting assembly machinery SAM(core) complex.</text>
</comment>